<dbReference type="RefSeq" id="WP_320423880.1">
    <property type="nucleotide sequence ID" value="NZ_JAXCLA010000005.1"/>
</dbReference>
<proteinExistence type="predicted"/>
<evidence type="ECO:0000313" key="1">
    <source>
        <dbReference type="EMBL" id="MDY0745977.1"/>
    </source>
</evidence>
<name>A0ABU5DLK2_9BURK</name>
<protein>
    <submittedName>
        <fullName evidence="1">Uncharacterized protein</fullName>
    </submittedName>
</protein>
<keyword evidence="2" id="KW-1185">Reference proteome</keyword>
<sequence>MERLLVLKLEATACDAEAVVNGIPITRVDASRPRSVIPVHEYTLQGENRLELVIFPRPAAEPPEKAPPRLRLQASGQERAHLSILLPRANSPVDEGSARSLGQVEWTPAEDVPFLAPLSLTQDLTLPVSFPRWRWADAPPLPSPIPPEIHAQALAFVTGLAEDLSRGQTDAFMSACRLRSEEVAVAYQRNPETERTRLREALLEGYASQGLQWPVPEAEGLALRPLAGGRLVEAVGPDGSPVLQSAPDAEGKVWALPLRLAWVENRFYVLR</sequence>
<dbReference type="Proteomes" id="UP001285263">
    <property type="component" value="Unassembled WGS sequence"/>
</dbReference>
<dbReference type="EMBL" id="JAXCLA010000005">
    <property type="protein sequence ID" value="MDY0745977.1"/>
    <property type="molecule type" value="Genomic_DNA"/>
</dbReference>
<evidence type="ECO:0000313" key="2">
    <source>
        <dbReference type="Proteomes" id="UP001285263"/>
    </source>
</evidence>
<reference evidence="1 2" key="1">
    <citation type="submission" date="2023-11" db="EMBL/GenBank/DDBJ databases">
        <title>Paucibacter sp. nov., isolated from fresh soil in Korea.</title>
        <authorList>
            <person name="Le N.T.T."/>
        </authorList>
    </citation>
    <scope>NUCLEOTIDE SEQUENCE [LARGE SCALE GENOMIC DNA]</scope>
    <source>
        <strain evidence="1 2">R3-3</strain>
    </source>
</reference>
<organism evidence="1 2">
    <name type="scientific">Roseateles agri</name>
    <dbReference type="NCBI Taxonomy" id="3098619"/>
    <lineage>
        <taxon>Bacteria</taxon>
        <taxon>Pseudomonadati</taxon>
        <taxon>Pseudomonadota</taxon>
        <taxon>Betaproteobacteria</taxon>
        <taxon>Burkholderiales</taxon>
        <taxon>Sphaerotilaceae</taxon>
        <taxon>Roseateles</taxon>
    </lineage>
</organism>
<gene>
    <name evidence="1" type="ORF">SNE35_15760</name>
</gene>
<comment type="caution">
    <text evidence="1">The sequence shown here is derived from an EMBL/GenBank/DDBJ whole genome shotgun (WGS) entry which is preliminary data.</text>
</comment>
<accession>A0ABU5DLK2</accession>